<dbReference type="Pfam" id="PF00676">
    <property type="entry name" value="E1_dh"/>
    <property type="match status" value="1"/>
</dbReference>
<evidence type="ECO:0000256" key="3">
    <source>
        <dbReference type="ARBA" id="ARBA00023052"/>
    </source>
</evidence>
<proteinExistence type="predicted"/>
<dbReference type="CDD" id="cd02000">
    <property type="entry name" value="TPP_E1_PDC_ADC_BCADC"/>
    <property type="match status" value="1"/>
</dbReference>
<sequence>MNQDLQRTLFYEMLRIRRIEEAIGTHYKQQKMRCPIHLSIGQEAIAVGVCSQLRKEDGVFGNHRSHAHYLAKGGNFHKMIAELYGKKDGCTKGRGGSMHLIDLEAGFQGGSPLAAGSLPIAAGFAFAQQMQHSSAICAVFFGEAATEEGIFSETLNFAALKNLPLLFICENNQYMARPFAKERQVENRDRVKIAQAHGLKTLVGNGNDLRETYQLAKKAIDHVRSGKGPTFLELETYRLHEHIGRMKSDVEENQVTLEDHCPLKFYKQKLLEEQVLINEEIDVMEAKIASEIDYSFLLAEESPFPIFDLDDEKAYAE</sequence>
<keyword evidence="2 5" id="KW-0560">Oxidoreductase</keyword>
<dbReference type="GO" id="GO:0004739">
    <property type="term" value="F:pyruvate dehydrogenase (acetyl-transferring) activity"/>
    <property type="evidence" value="ECO:0007669"/>
    <property type="project" value="TreeGrafter"/>
</dbReference>
<dbReference type="EMBL" id="FR872582">
    <property type="protein sequence ID" value="CCB90161.1"/>
    <property type="molecule type" value="Genomic_DNA"/>
</dbReference>
<dbReference type="GO" id="GO:0006086">
    <property type="term" value="P:pyruvate decarboxylation to acetyl-CoA"/>
    <property type="evidence" value="ECO:0007669"/>
    <property type="project" value="TreeGrafter"/>
</dbReference>
<dbReference type="HOGENOM" id="CLU_029393_5_0_0"/>
<evidence type="ECO:0000259" key="4">
    <source>
        <dbReference type="Pfam" id="PF00676"/>
    </source>
</evidence>
<reference evidence="5 6" key="2">
    <citation type="journal article" date="2011" name="Mol. Biol. Evol.">
        <title>Unity in variety--the pan-genome of the Chlamydiae.</title>
        <authorList>
            <person name="Collingro A."/>
            <person name="Tischler P."/>
            <person name="Weinmaier T."/>
            <person name="Penz T."/>
            <person name="Heinz E."/>
            <person name="Brunham R.C."/>
            <person name="Read T.D."/>
            <person name="Bavoil P.M."/>
            <person name="Sachse K."/>
            <person name="Kahane S."/>
            <person name="Friedman M.G."/>
            <person name="Rattei T."/>
            <person name="Myers G.S."/>
            <person name="Horn M."/>
        </authorList>
    </citation>
    <scope>NUCLEOTIDE SEQUENCE [LARGE SCALE GENOMIC DNA]</scope>
    <source>
        <strain evidence="6">ATCC VR-1471 / Z</strain>
    </source>
</reference>
<dbReference type="eggNOG" id="COG1071">
    <property type="taxonomic scope" value="Bacteria"/>
</dbReference>
<dbReference type="InterPro" id="IPR029061">
    <property type="entry name" value="THDP-binding"/>
</dbReference>
<evidence type="ECO:0000313" key="6">
    <source>
        <dbReference type="Proteomes" id="UP000000496"/>
    </source>
</evidence>
<dbReference type="Proteomes" id="UP000000496">
    <property type="component" value="Chromosome gsn.131"/>
</dbReference>
<accession>F8L4B0</accession>
<organism evidence="5 6">
    <name type="scientific">Simkania negevensis (strain ATCC VR-1471 / DSM 27360 / Z)</name>
    <dbReference type="NCBI Taxonomy" id="331113"/>
    <lineage>
        <taxon>Bacteria</taxon>
        <taxon>Pseudomonadati</taxon>
        <taxon>Chlamydiota</taxon>
        <taxon>Chlamydiia</taxon>
        <taxon>Parachlamydiales</taxon>
        <taxon>Simkaniaceae</taxon>
        <taxon>Simkania</taxon>
    </lineage>
</organism>
<dbReference type="STRING" id="331113.SNE_A22840"/>
<evidence type="ECO:0000313" key="5">
    <source>
        <dbReference type="EMBL" id="CCB90161.1"/>
    </source>
</evidence>
<keyword evidence="6" id="KW-1185">Reference proteome</keyword>
<comment type="cofactor">
    <cofactor evidence="1">
        <name>thiamine diphosphate</name>
        <dbReference type="ChEBI" id="CHEBI:58937"/>
    </cofactor>
</comment>
<keyword evidence="3" id="KW-0786">Thiamine pyrophosphate</keyword>
<protein>
    <submittedName>
        <fullName evidence="5">Acetoin:2,6-dichlorophenolindophenol oxidoreductase subunit alpha</fullName>
        <ecNumber evidence="5">1.1.1.-</ecNumber>
    </submittedName>
</protein>
<dbReference type="InterPro" id="IPR050642">
    <property type="entry name" value="PDH_E1_Alpha_Subunit"/>
</dbReference>
<reference key="1">
    <citation type="journal article" date="2011" name="Mol. Biol. Evol.">
        <title>Unity in variety -- the pan-genome of the Chlamydiae.</title>
        <authorList>
            <person name="Collingro A."/>
            <person name="Tischler P."/>
            <person name="Weinmaier T."/>
            <person name="Penz T."/>
            <person name="Heinz E."/>
            <person name="Brunham R.C."/>
            <person name="Read T.D."/>
            <person name="Bavoil P.M."/>
            <person name="Sachse K."/>
            <person name="Kahane S."/>
            <person name="Friedman M.G."/>
            <person name="Rattei T."/>
            <person name="Myers G.S.A."/>
            <person name="Horn M."/>
        </authorList>
    </citation>
    <scope>NUCLEOTIDE SEQUENCE</scope>
    <source>
        <strain>Z</strain>
    </source>
</reference>
<dbReference type="InterPro" id="IPR001017">
    <property type="entry name" value="DH_E1"/>
</dbReference>
<dbReference type="EC" id="1.1.1.-" evidence="5"/>
<evidence type="ECO:0000256" key="1">
    <source>
        <dbReference type="ARBA" id="ARBA00001964"/>
    </source>
</evidence>
<dbReference type="Gene3D" id="3.40.50.970">
    <property type="match status" value="1"/>
</dbReference>
<gene>
    <name evidence="5" type="primary">acoA-B</name>
    <name evidence="5" type="ordered locus">SNE_A22840</name>
</gene>
<dbReference type="PANTHER" id="PTHR11516:SF60">
    <property type="entry name" value="PYRUVATE DEHYDROGENASE E1 COMPONENT SUBUNIT ALPHA"/>
    <property type="match status" value="1"/>
</dbReference>
<dbReference type="SUPFAM" id="SSF52518">
    <property type="entry name" value="Thiamin diphosphate-binding fold (THDP-binding)"/>
    <property type="match status" value="1"/>
</dbReference>
<dbReference type="KEGG" id="sng:SNE_A22840"/>
<feature type="domain" description="Dehydrogenase E1 component" evidence="4">
    <location>
        <begin position="12"/>
        <end position="305"/>
    </location>
</feature>
<dbReference type="PANTHER" id="PTHR11516">
    <property type="entry name" value="PYRUVATE DEHYDROGENASE E1 COMPONENT, ALPHA SUBUNIT BACTERIAL AND ORGANELLAR"/>
    <property type="match status" value="1"/>
</dbReference>
<evidence type="ECO:0000256" key="2">
    <source>
        <dbReference type="ARBA" id="ARBA00023002"/>
    </source>
</evidence>
<dbReference type="AlphaFoldDB" id="F8L4B0"/>
<name>F8L4B0_SIMNZ</name>